<gene>
    <name evidence="1" type="ORF">B0I36DRAFT_160514</name>
</gene>
<dbReference type="RefSeq" id="XP_046009815.1">
    <property type="nucleotide sequence ID" value="XM_046148651.1"/>
</dbReference>
<dbReference type="GO" id="GO:0030008">
    <property type="term" value="C:TRAPP complex"/>
    <property type="evidence" value="ECO:0007669"/>
    <property type="project" value="TreeGrafter"/>
</dbReference>
<reference evidence="1" key="1">
    <citation type="journal article" date="2021" name="Nat. Commun.">
        <title>Genetic determinants of endophytism in the Arabidopsis root mycobiome.</title>
        <authorList>
            <person name="Mesny F."/>
            <person name="Miyauchi S."/>
            <person name="Thiergart T."/>
            <person name="Pickel B."/>
            <person name="Atanasova L."/>
            <person name="Karlsson M."/>
            <person name="Huettel B."/>
            <person name="Barry K.W."/>
            <person name="Haridas S."/>
            <person name="Chen C."/>
            <person name="Bauer D."/>
            <person name="Andreopoulos W."/>
            <person name="Pangilinan J."/>
            <person name="LaButti K."/>
            <person name="Riley R."/>
            <person name="Lipzen A."/>
            <person name="Clum A."/>
            <person name="Drula E."/>
            <person name="Henrissat B."/>
            <person name="Kohler A."/>
            <person name="Grigoriev I.V."/>
            <person name="Martin F.M."/>
            <person name="Hacquard S."/>
        </authorList>
    </citation>
    <scope>NUCLEOTIDE SEQUENCE</scope>
    <source>
        <strain evidence="1">MPI-CAGE-CH-0230</strain>
    </source>
</reference>
<dbReference type="Proteomes" id="UP000756346">
    <property type="component" value="Unassembled WGS sequence"/>
</dbReference>
<protein>
    <submittedName>
        <fullName evidence="1">Uncharacterized protein</fullName>
    </submittedName>
</protein>
<keyword evidence="2" id="KW-1185">Reference proteome</keyword>
<dbReference type="GO" id="GO:0005794">
    <property type="term" value="C:Golgi apparatus"/>
    <property type="evidence" value="ECO:0007669"/>
    <property type="project" value="TreeGrafter"/>
</dbReference>
<accession>A0A9P8Y0R5</accession>
<dbReference type="EMBL" id="JAGTJQ010000008">
    <property type="protein sequence ID" value="KAH7026598.1"/>
    <property type="molecule type" value="Genomic_DNA"/>
</dbReference>
<dbReference type="PANTHER" id="PTHR21581">
    <property type="entry name" value="D-ALANYL-D-ALANINE CARBOXYPEPTIDASE"/>
    <property type="match status" value="1"/>
</dbReference>
<organism evidence="1 2">
    <name type="scientific">Microdochium trichocladiopsis</name>
    <dbReference type="NCBI Taxonomy" id="1682393"/>
    <lineage>
        <taxon>Eukaryota</taxon>
        <taxon>Fungi</taxon>
        <taxon>Dikarya</taxon>
        <taxon>Ascomycota</taxon>
        <taxon>Pezizomycotina</taxon>
        <taxon>Sordariomycetes</taxon>
        <taxon>Xylariomycetidae</taxon>
        <taxon>Xylariales</taxon>
        <taxon>Microdochiaceae</taxon>
        <taxon>Microdochium</taxon>
    </lineage>
</organism>
<evidence type="ECO:0000313" key="2">
    <source>
        <dbReference type="Proteomes" id="UP000756346"/>
    </source>
</evidence>
<dbReference type="PANTHER" id="PTHR21581:SF6">
    <property type="entry name" value="TRAFFICKING PROTEIN PARTICLE COMPLEX SUBUNIT 12"/>
    <property type="match status" value="1"/>
</dbReference>
<name>A0A9P8Y0R5_9PEZI</name>
<dbReference type="AlphaFoldDB" id="A0A9P8Y0R5"/>
<sequence length="407" mass="43606">MDSAPLTSKDFSFLLKPEIYHQISPLSIPAPFRTPSRQPAPETPIPDLLAQGHFRAAAIAAVQALTSSPVSITQAAAHPPVEPTDHARVFSLLYTRLSCLCLIDAVALAAQEAKALEDLNSAFYLDPLTGAHLVPWELRLLAVRLQTLGFGDPRRAVVSYYELARDARLEIGKAVKARDHSAAELWRERLANLGVKVAGALVEQEDLLGAAEHLKTLKDGAGRGAQRLAMSKALLWLHIGDVEQARRCIVPSAAGIGKGEASVAERVLEALADMADGEYDHALQAWTELKQDLDNDSREAAGETNGGNSGASDEMIGVNLAVCLLYVGRMEEVSPYVTAVLLSGAQHHPQQPMGGVTLSPCSTRRGSCHVKCQSNYGTNPLFLGRAGKSSSLWSPKATTPRTRSSST</sequence>
<proteinExistence type="predicted"/>
<evidence type="ECO:0000313" key="1">
    <source>
        <dbReference type="EMBL" id="KAH7026598.1"/>
    </source>
</evidence>
<dbReference type="OrthoDB" id="428342at2759"/>
<comment type="caution">
    <text evidence="1">The sequence shown here is derived from an EMBL/GenBank/DDBJ whole genome shotgun (WGS) entry which is preliminary data.</text>
</comment>
<dbReference type="GeneID" id="70178197"/>